<proteinExistence type="predicted"/>
<dbReference type="GO" id="GO:0030246">
    <property type="term" value="F:carbohydrate binding"/>
    <property type="evidence" value="ECO:0007669"/>
    <property type="project" value="InterPro"/>
</dbReference>
<dbReference type="GO" id="GO:0016853">
    <property type="term" value="F:isomerase activity"/>
    <property type="evidence" value="ECO:0007669"/>
    <property type="project" value="InterPro"/>
</dbReference>
<dbReference type="InterPro" id="IPR011013">
    <property type="entry name" value="Gal_mutarotase_sf_dom"/>
</dbReference>
<dbReference type="PANTHER" id="PTHR11122">
    <property type="entry name" value="APOSPORY-ASSOCIATED PROTEIN C-RELATED"/>
    <property type="match status" value="1"/>
</dbReference>
<dbReference type="SUPFAM" id="SSF74650">
    <property type="entry name" value="Galactose mutarotase-like"/>
    <property type="match status" value="1"/>
</dbReference>
<dbReference type="Proteomes" id="UP001058072">
    <property type="component" value="Chromosome"/>
</dbReference>
<organism evidence="1 2">
    <name type="scientific">Turicibacter bilis</name>
    <dbReference type="NCBI Taxonomy" id="2735723"/>
    <lineage>
        <taxon>Bacteria</taxon>
        <taxon>Bacillati</taxon>
        <taxon>Bacillota</taxon>
        <taxon>Erysipelotrichia</taxon>
        <taxon>Erysipelotrichales</taxon>
        <taxon>Turicibacteraceae</taxon>
        <taxon>Turicibacter</taxon>
    </lineage>
</organism>
<dbReference type="EMBL" id="CP071250">
    <property type="protein sequence ID" value="UUF08815.1"/>
    <property type="molecule type" value="Genomic_DNA"/>
</dbReference>
<evidence type="ECO:0000313" key="1">
    <source>
        <dbReference type="EMBL" id="UUF08815.1"/>
    </source>
</evidence>
<dbReference type="PANTHER" id="PTHR11122:SF13">
    <property type="entry name" value="GLUCOSE-6-PHOSPHATE 1-EPIMERASE"/>
    <property type="match status" value="1"/>
</dbReference>
<dbReference type="InterPro" id="IPR014718">
    <property type="entry name" value="GH-type_carb-bd"/>
</dbReference>
<protein>
    <submittedName>
        <fullName evidence="1">Aldose 1-epimerase family protein</fullName>
    </submittedName>
</protein>
<dbReference type="CDD" id="cd09024">
    <property type="entry name" value="Aldose_epim_lacX"/>
    <property type="match status" value="1"/>
</dbReference>
<dbReference type="GO" id="GO:0005975">
    <property type="term" value="P:carbohydrate metabolic process"/>
    <property type="evidence" value="ECO:0007669"/>
    <property type="project" value="InterPro"/>
</dbReference>
<dbReference type="AlphaFoldDB" id="A0A9Q9FGY7"/>
<accession>A0A9Q9FGY7</accession>
<evidence type="ECO:0000313" key="2">
    <source>
        <dbReference type="Proteomes" id="UP001058072"/>
    </source>
</evidence>
<sequence>MVKLKNDRLEIDIANHGAEVKRVYHLDYELDYLWDSNPEFWARSSPVLFPVVGRLAEDTYLLNGKRYSLMQHGFAGDEWFDVLCRTDTKVWFELRSNAKTLEYYPYEFSLKIGYELFDETLAVKWEVTNLSEEVMPFSIGAHPALSTRLQADDQFGDYYLYFESSNGVETYRFDSKTNLIVDEKITIIDKLKFLPLNKELFEEFPTLVVEGESAIALKSYNHDREVEIRFNGFPYVGIWSPINQEGHIADFICLEPWYGMADTVNEPQELSSKKGIQLLQSGETFEAMYTMTFK</sequence>
<dbReference type="InterPro" id="IPR008183">
    <property type="entry name" value="Aldose_1/G6P_1-epimerase"/>
</dbReference>
<gene>
    <name evidence="1" type="ORF">J0J70_01960</name>
</gene>
<reference evidence="1" key="1">
    <citation type="submission" date="2021-03" db="EMBL/GenBank/DDBJ databases">
        <title>Comparative Genomics and Metabolomics in the genus Turicibacter.</title>
        <authorList>
            <person name="Maki J."/>
            <person name="Looft T."/>
        </authorList>
    </citation>
    <scope>NUCLEOTIDE SEQUENCE</scope>
    <source>
        <strain evidence="1">ISU324</strain>
    </source>
</reference>
<dbReference type="RefSeq" id="WP_212725149.1">
    <property type="nucleotide sequence ID" value="NZ_CP071250.1"/>
</dbReference>
<name>A0A9Q9FGY7_9FIRM</name>
<dbReference type="Gene3D" id="2.70.98.10">
    <property type="match status" value="1"/>
</dbReference>
<dbReference type="InterPro" id="IPR037481">
    <property type="entry name" value="LacX"/>
</dbReference>
<dbReference type="Pfam" id="PF01263">
    <property type="entry name" value="Aldose_epim"/>
    <property type="match status" value="1"/>
</dbReference>